<dbReference type="Pfam" id="PF13279">
    <property type="entry name" value="4HBT_2"/>
    <property type="match status" value="1"/>
</dbReference>
<proteinExistence type="predicted"/>
<dbReference type="EMBL" id="QTKU01000003">
    <property type="protein sequence ID" value="MBS8261161.1"/>
    <property type="molecule type" value="Genomic_DNA"/>
</dbReference>
<dbReference type="InterPro" id="IPR029069">
    <property type="entry name" value="HotDog_dom_sf"/>
</dbReference>
<accession>A0A944CD22</accession>
<evidence type="ECO:0000313" key="1">
    <source>
        <dbReference type="EMBL" id="MBS8261161.1"/>
    </source>
</evidence>
<dbReference type="RefSeq" id="WP_213216600.1">
    <property type="nucleotide sequence ID" value="NZ_QTKU01000003.1"/>
</dbReference>
<reference evidence="1" key="1">
    <citation type="submission" date="2018-08" db="EMBL/GenBank/DDBJ databases">
        <authorList>
            <person name="Jin W."/>
            <person name="Wang H."/>
            <person name="Yang Y."/>
            <person name="Li M."/>
            <person name="Liu J."/>
        </authorList>
    </citation>
    <scope>NUCLEOTIDE SEQUENCE</scope>
    <source>
        <strain evidence="1">AESS21</strain>
    </source>
</reference>
<dbReference type="Gene3D" id="3.10.129.10">
    <property type="entry name" value="Hotdog Thioesterase"/>
    <property type="match status" value="2"/>
</dbReference>
<comment type="caution">
    <text evidence="1">The sequence shown here is derived from an EMBL/GenBank/DDBJ whole genome shotgun (WGS) entry which is preliminary data.</text>
</comment>
<dbReference type="Proteomes" id="UP000705379">
    <property type="component" value="Unassembled WGS sequence"/>
</dbReference>
<organism evidence="1 2">
    <name type="scientific">Roseibium polysiphoniae</name>
    <dbReference type="NCBI Taxonomy" id="2571221"/>
    <lineage>
        <taxon>Bacteria</taxon>
        <taxon>Pseudomonadati</taxon>
        <taxon>Pseudomonadota</taxon>
        <taxon>Alphaproteobacteria</taxon>
        <taxon>Hyphomicrobiales</taxon>
        <taxon>Stappiaceae</taxon>
        <taxon>Roseibium</taxon>
    </lineage>
</organism>
<evidence type="ECO:0000313" key="2">
    <source>
        <dbReference type="Proteomes" id="UP000705379"/>
    </source>
</evidence>
<gene>
    <name evidence="1" type="ORF">DYI23_13135</name>
</gene>
<sequence>MNAQDTLFSFVNRWECDENDHLNVQYYFSRFEEADRQFQLLSGLSDAVVGARRVRHVRYHKELRTGDLITVKSFVAFDGPHMLTVVHELRNGGTGDLAATAIDGYEPGTASAKDLRNRFKSVLGNMPIEAAPRGIVASPAGSRATLDATLSAGAEICFRGTVLPRHIGSDGRADDGFALSAFTDAVAHVWQRTPMTHQYLSEHNYGRVAVEMKLSWLSPLKTGDMFLVASAPTGAQEKTFSIRHHLFESRTKRLAAVCDVVALVMDLSTRKAVPLPEGAQKDIPRLNQR</sequence>
<name>A0A944CD22_9HYPH</name>
<dbReference type="AlphaFoldDB" id="A0A944CD22"/>
<reference evidence="1" key="2">
    <citation type="journal article" date="2021" name="Microorganisms">
        <title>Bacterial Dimethylsulfoniopropionate Biosynthesis in the East China Sea.</title>
        <authorList>
            <person name="Liu J."/>
            <person name="Zhang Y."/>
            <person name="Liu J."/>
            <person name="Zhong H."/>
            <person name="Williams B.T."/>
            <person name="Zheng Y."/>
            <person name="Curson A.R.J."/>
            <person name="Sun C."/>
            <person name="Sun H."/>
            <person name="Song D."/>
            <person name="Wagner Mackenzie B."/>
            <person name="Bermejo Martinez A."/>
            <person name="Todd J.D."/>
            <person name="Zhang X.H."/>
        </authorList>
    </citation>
    <scope>NUCLEOTIDE SEQUENCE</scope>
    <source>
        <strain evidence="1">AESS21</strain>
    </source>
</reference>
<dbReference type="SUPFAM" id="SSF54637">
    <property type="entry name" value="Thioesterase/thiol ester dehydrase-isomerase"/>
    <property type="match status" value="2"/>
</dbReference>
<protein>
    <submittedName>
        <fullName evidence="1">Thioesterase</fullName>
    </submittedName>
</protein>